<dbReference type="EMBL" id="KV784461">
    <property type="protein sequence ID" value="OEU05811.1"/>
    <property type="molecule type" value="Genomic_DNA"/>
</dbReference>
<dbReference type="KEGG" id="fcy:FRACYDRAFT_258093"/>
<proteinExistence type="predicted"/>
<protein>
    <recommendedName>
        <fullName evidence="4">Oligoxyloglucan reducing end-specific cellobiohydrolase</fullName>
    </recommendedName>
</protein>
<dbReference type="InParanoid" id="A0A1E7EIU6"/>
<reference evidence="2 3" key="1">
    <citation type="submission" date="2016-09" db="EMBL/GenBank/DDBJ databases">
        <title>Extensive genetic diversity and differential bi-allelic expression allows diatom success in the polar Southern Ocean.</title>
        <authorList>
            <consortium name="DOE Joint Genome Institute"/>
            <person name="Mock T."/>
            <person name="Otillar R.P."/>
            <person name="Strauss J."/>
            <person name="Dupont C."/>
            <person name="Frickenhaus S."/>
            <person name="Maumus F."/>
            <person name="Mcmullan M."/>
            <person name="Sanges R."/>
            <person name="Schmutz J."/>
            <person name="Toseland A."/>
            <person name="Valas R."/>
            <person name="Veluchamy A."/>
            <person name="Ward B.J."/>
            <person name="Allen A."/>
            <person name="Barry K."/>
            <person name="Falciatore A."/>
            <person name="Ferrante M."/>
            <person name="Fortunato A.E."/>
            <person name="Gloeckner G."/>
            <person name="Gruber A."/>
            <person name="Hipkin R."/>
            <person name="Janech M."/>
            <person name="Kroth P."/>
            <person name="Leese F."/>
            <person name="Lindquist E."/>
            <person name="Lyon B.R."/>
            <person name="Martin J."/>
            <person name="Mayer C."/>
            <person name="Parker M."/>
            <person name="Quesneville H."/>
            <person name="Raymond J."/>
            <person name="Uhlig C."/>
            <person name="Valentin K.U."/>
            <person name="Worden A.Z."/>
            <person name="Armbrust E.V."/>
            <person name="Bowler C."/>
            <person name="Green B."/>
            <person name="Moulton V."/>
            <person name="Van Oosterhout C."/>
            <person name="Grigoriev I."/>
        </authorList>
    </citation>
    <scope>NUCLEOTIDE SEQUENCE [LARGE SCALE GENOMIC DNA]</scope>
    <source>
        <strain evidence="2 3">CCMP1102</strain>
    </source>
</reference>
<name>A0A1E7EIU6_9STRA</name>
<dbReference type="AlphaFoldDB" id="A0A1E7EIU6"/>
<keyword evidence="3" id="KW-1185">Reference proteome</keyword>
<dbReference type="InterPro" id="IPR036278">
    <property type="entry name" value="Sialidase_sf"/>
</dbReference>
<dbReference type="Gene3D" id="2.130.10.10">
    <property type="entry name" value="YVTN repeat-like/Quinoprotein amine dehydrogenase"/>
    <property type="match status" value="2"/>
</dbReference>
<dbReference type="InterPro" id="IPR015943">
    <property type="entry name" value="WD40/YVTN_repeat-like_dom_sf"/>
</dbReference>
<dbReference type="SUPFAM" id="SSF63829">
    <property type="entry name" value="Calcium-dependent phosphotriesterase"/>
    <property type="match status" value="1"/>
</dbReference>
<dbReference type="OrthoDB" id="2151161at2759"/>
<evidence type="ECO:0008006" key="4">
    <source>
        <dbReference type="Google" id="ProtNLM"/>
    </source>
</evidence>
<feature type="region of interest" description="Disordered" evidence="1">
    <location>
        <begin position="362"/>
        <end position="386"/>
    </location>
</feature>
<dbReference type="SUPFAM" id="SSF50939">
    <property type="entry name" value="Sialidases"/>
    <property type="match status" value="1"/>
</dbReference>
<evidence type="ECO:0000313" key="3">
    <source>
        <dbReference type="Proteomes" id="UP000095751"/>
    </source>
</evidence>
<organism evidence="2 3">
    <name type="scientific">Fragilariopsis cylindrus CCMP1102</name>
    <dbReference type="NCBI Taxonomy" id="635003"/>
    <lineage>
        <taxon>Eukaryota</taxon>
        <taxon>Sar</taxon>
        <taxon>Stramenopiles</taxon>
        <taxon>Ochrophyta</taxon>
        <taxon>Bacillariophyta</taxon>
        <taxon>Bacillariophyceae</taxon>
        <taxon>Bacillariophycidae</taxon>
        <taxon>Bacillariales</taxon>
        <taxon>Bacillariaceae</taxon>
        <taxon>Fragilariopsis</taxon>
    </lineage>
</organism>
<feature type="region of interest" description="Disordered" evidence="1">
    <location>
        <begin position="448"/>
        <end position="468"/>
    </location>
</feature>
<accession>A0A1E7EIU6</accession>
<dbReference type="Proteomes" id="UP000095751">
    <property type="component" value="Unassembled WGS sequence"/>
</dbReference>
<evidence type="ECO:0000313" key="2">
    <source>
        <dbReference type="EMBL" id="OEU05811.1"/>
    </source>
</evidence>
<evidence type="ECO:0000256" key="1">
    <source>
        <dbReference type="SAM" id="MobiDB-lite"/>
    </source>
</evidence>
<dbReference type="SUPFAM" id="SSF110296">
    <property type="entry name" value="Oligoxyloglucan reducing end-specific cellobiohydrolase"/>
    <property type="match status" value="1"/>
</dbReference>
<sequence>MYQRQSRLLQSVPTLSPTFQVRGECENSELWRFDGDVIKTCKTYVAVKPKQRCKKIQPVYEAKFLSGQTVPVTNGQTSNMFPQGGDRNGPKNVVCGAIQTVLAHPLDPDICFAGACNGGVFRTEDCTTPEPRWQPLSDQEDSLSVGDMAFDDGSDGITNPNTIVVAIGTRSSFGRAGGPAVGLMLTDNALDPMPVWTSLDNAGGDVNFRTKAVKFNSVYIRGDLILASAYQSTPFRCPYIGIFRSTDRGKTWTNALVGQGRAIASDPNNDGRFYATLDFTGVCSNGFLPLNGVYTSDDNGETWTITAPVPSTSPLNEGELNNAKLSVSKDGSRVWSALLKNGQANSISFSDTFGTSWSKMDPVQTKAGDDGGLNPREKPGGSGSIHFSLLASSKNKDIVYVGGDRQGLPFPNEIGAIDFNGRLFRGNSTVPPLDDDVIFSPQWEHMTHSNSISQSPGGGTASLSAPHADSRDMKIRADGVILEGDDGGVAIRSSPDDNKGDWFGICGNMQAFETHSIAYEPIFGSVLFGSQDTGTMYGTLGNKGTFTSLLVGDGGIALIDSSSSTESIFLYFSFQYGNGLTRTDIRKDTGMITAKSSLDGPVDAAFVPVTAMDPNNQDQFVVADGSDFVIRLFQNRGLLVQTLQTPLSGISAIAWNEFIYIAQIKKLPTAASEGRIRSLAINPLNTNNVVAVFTPAASDLLSPEVFESKDGGTTWKDIGGTPSSLLAKSSTGGAAVFIISKDLSSSFLAVGTSNGVLIKRNTDDWELFATGLPKVAVLDMVYESLDDTLVIATLGRGVWFLRKAIDIASGAGIGLWSQENNDDTRATVDMDSLLVGPNLTPVTPNLTPVTPVPPDDAPYEGFDEILR</sequence>
<dbReference type="CDD" id="cd15482">
    <property type="entry name" value="Sialidase_non-viral"/>
    <property type="match status" value="1"/>
</dbReference>
<gene>
    <name evidence="2" type="ORF">FRACYDRAFT_258093</name>
</gene>